<dbReference type="RefSeq" id="WP_177218321.1">
    <property type="nucleotide sequence ID" value="NZ_FOYQ01000002.1"/>
</dbReference>
<dbReference type="InterPro" id="IPR050204">
    <property type="entry name" value="AraC_XylS_family_regulators"/>
</dbReference>
<keyword evidence="1" id="KW-0805">Transcription regulation</keyword>
<evidence type="ECO:0000256" key="2">
    <source>
        <dbReference type="ARBA" id="ARBA00023125"/>
    </source>
</evidence>
<dbReference type="STRING" id="400055.SAMN04490243_2855"/>
<name>A0A1I6HKQ0_9FLAO</name>
<dbReference type="PANTHER" id="PTHR46796:SF13">
    <property type="entry name" value="HTH-TYPE TRANSCRIPTIONAL ACTIVATOR RHAS"/>
    <property type="match status" value="1"/>
</dbReference>
<reference evidence="5 6" key="1">
    <citation type="submission" date="2016-10" db="EMBL/GenBank/DDBJ databases">
        <authorList>
            <person name="de Groot N.N."/>
        </authorList>
    </citation>
    <scope>NUCLEOTIDE SEQUENCE [LARGE SCALE GENOMIC DNA]</scope>
    <source>
        <strain evidence="5 6">DSM 21019</strain>
    </source>
</reference>
<dbReference type="PROSITE" id="PS01124">
    <property type="entry name" value="HTH_ARAC_FAMILY_2"/>
    <property type="match status" value="1"/>
</dbReference>
<dbReference type="InterPro" id="IPR018060">
    <property type="entry name" value="HTH_AraC"/>
</dbReference>
<keyword evidence="6" id="KW-1185">Reference proteome</keyword>
<dbReference type="EMBL" id="FOYQ01000002">
    <property type="protein sequence ID" value="SFR55053.1"/>
    <property type="molecule type" value="Genomic_DNA"/>
</dbReference>
<dbReference type="Pfam" id="PF12833">
    <property type="entry name" value="HTH_18"/>
    <property type="match status" value="1"/>
</dbReference>
<dbReference type="AlphaFoldDB" id="A0A1I6HKQ0"/>
<dbReference type="SUPFAM" id="SSF46689">
    <property type="entry name" value="Homeodomain-like"/>
    <property type="match status" value="1"/>
</dbReference>
<dbReference type="InterPro" id="IPR046532">
    <property type="entry name" value="DUF6597"/>
</dbReference>
<dbReference type="InterPro" id="IPR009057">
    <property type="entry name" value="Homeodomain-like_sf"/>
</dbReference>
<keyword evidence="3" id="KW-0804">Transcription</keyword>
<dbReference type="SMART" id="SM00342">
    <property type="entry name" value="HTH_ARAC"/>
    <property type="match status" value="1"/>
</dbReference>
<evidence type="ECO:0000313" key="5">
    <source>
        <dbReference type="EMBL" id="SFR55053.1"/>
    </source>
</evidence>
<dbReference type="Gene3D" id="1.10.10.60">
    <property type="entry name" value="Homeodomain-like"/>
    <property type="match status" value="1"/>
</dbReference>
<proteinExistence type="predicted"/>
<evidence type="ECO:0000256" key="1">
    <source>
        <dbReference type="ARBA" id="ARBA00023015"/>
    </source>
</evidence>
<evidence type="ECO:0000256" key="3">
    <source>
        <dbReference type="ARBA" id="ARBA00023163"/>
    </source>
</evidence>
<feature type="domain" description="HTH araC/xylS-type" evidence="4">
    <location>
        <begin position="160"/>
        <end position="260"/>
    </location>
</feature>
<gene>
    <name evidence="5" type="ORF">SAMN04490243_2855</name>
</gene>
<evidence type="ECO:0000259" key="4">
    <source>
        <dbReference type="PROSITE" id="PS01124"/>
    </source>
</evidence>
<organism evidence="5 6">
    <name type="scientific">Robiginitalea myxolifaciens</name>
    <dbReference type="NCBI Taxonomy" id="400055"/>
    <lineage>
        <taxon>Bacteria</taxon>
        <taxon>Pseudomonadati</taxon>
        <taxon>Bacteroidota</taxon>
        <taxon>Flavobacteriia</taxon>
        <taxon>Flavobacteriales</taxon>
        <taxon>Flavobacteriaceae</taxon>
        <taxon>Robiginitalea</taxon>
    </lineage>
</organism>
<dbReference type="Proteomes" id="UP000199534">
    <property type="component" value="Unassembled WGS sequence"/>
</dbReference>
<protein>
    <submittedName>
        <fullName evidence="5">AraC-type DNA-binding protein</fullName>
    </submittedName>
</protein>
<dbReference type="Pfam" id="PF20240">
    <property type="entry name" value="DUF6597"/>
    <property type="match status" value="1"/>
</dbReference>
<accession>A0A1I6HKQ0</accession>
<sequence length="276" mass="32192">MIFETHTIKTPLVDYIESIFYHSGFKPDHSIERVVPTGHLFIIMALDGFTYHTFNKETLQPNGTYCDVWVSGMHKNYLSISAHQDAEMLVIQFKTKGAYPFLKIPIHELNDKVIPAQDVFGNEILELRKMVLKAKGSAMKFGLVEKWLLCRFEGHKSAPSELVAILEQLRSQPISESKEIVASFTNSQKHLIHEFKKYFGLTPKVFHRVFRFNQIVSQIQNKEPLKWTDIAYEFGYSDQSHFIREFKEFSGFNPQEFIKADFHRDEPNFFPLDRHG</sequence>
<keyword evidence="2 5" id="KW-0238">DNA-binding</keyword>
<dbReference type="GO" id="GO:0043565">
    <property type="term" value="F:sequence-specific DNA binding"/>
    <property type="evidence" value="ECO:0007669"/>
    <property type="project" value="InterPro"/>
</dbReference>
<evidence type="ECO:0000313" key="6">
    <source>
        <dbReference type="Proteomes" id="UP000199534"/>
    </source>
</evidence>
<dbReference type="GO" id="GO:0003700">
    <property type="term" value="F:DNA-binding transcription factor activity"/>
    <property type="evidence" value="ECO:0007669"/>
    <property type="project" value="InterPro"/>
</dbReference>
<dbReference type="PANTHER" id="PTHR46796">
    <property type="entry name" value="HTH-TYPE TRANSCRIPTIONAL ACTIVATOR RHAS-RELATED"/>
    <property type="match status" value="1"/>
</dbReference>